<accession>A0ABV5BVL2</accession>
<comment type="caution">
    <text evidence="1">The sequence shown here is derived from an EMBL/GenBank/DDBJ whole genome shotgun (WGS) entry which is preliminary data.</text>
</comment>
<reference evidence="1 2" key="1">
    <citation type="submission" date="2024-09" db="EMBL/GenBank/DDBJ databases">
        <title>Paenibacillus zeirhizospherea sp. nov., isolated from surface of the maize (Zea mays) roots in a horticulture field, Hungary.</title>
        <authorList>
            <person name="Marton D."/>
            <person name="Farkas M."/>
            <person name="Bedics A."/>
            <person name="Toth E."/>
            <person name="Tancsics A."/>
            <person name="Boka K."/>
            <person name="Marati G."/>
            <person name="Kriszt B."/>
            <person name="Cserhati M."/>
        </authorList>
    </citation>
    <scope>NUCLEOTIDE SEQUENCE [LARGE SCALE GENOMIC DNA]</scope>
    <source>
        <strain evidence="1 2">JCM 18446</strain>
    </source>
</reference>
<protein>
    <submittedName>
        <fullName evidence="1">Uncharacterized protein</fullName>
    </submittedName>
</protein>
<gene>
    <name evidence="1" type="ORF">ACE5LO_01420</name>
</gene>
<evidence type="ECO:0000313" key="1">
    <source>
        <dbReference type="EMBL" id="MFB5759043.1"/>
    </source>
</evidence>
<dbReference type="Proteomes" id="UP001580430">
    <property type="component" value="Unassembled WGS sequence"/>
</dbReference>
<name>A0ABV5BVL2_9BACL</name>
<proteinExistence type="predicted"/>
<keyword evidence="2" id="KW-1185">Reference proteome</keyword>
<evidence type="ECO:0000313" key="2">
    <source>
        <dbReference type="Proteomes" id="UP001580430"/>
    </source>
</evidence>
<dbReference type="EMBL" id="JBHIRY010000001">
    <property type="protein sequence ID" value="MFB5759043.1"/>
    <property type="molecule type" value="Genomic_DNA"/>
</dbReference>
<organism evidence="1 2">
    <name type="scientific">Paenibacillus medicaginis</name>
    <dbReference type="NCBI Taxonomy" id="1470560"/>
    <lineage>
        <taxon>Bacteria</taxon>
        <taxon>Bacillati</taxon>
        <taxon>Bacillota</taxon>
        <taxon>Bacilli</taxon>
        <taxon>Bacillales</taxon>
        <taxon>Paenibacillaceae</taxon>
        <taxon>Paenibacillus</taxon>
    </lineage>
</organism>
<sequence>MINTGNLENADSIIINSEKEFVDLFEWGKIQGLDNFSLEQIPMESAKILIEDKIEVVFIDVERTVMFLYLERDNDVVGHWFLNKDSKEIAIASNISNKNFLDANVDMIVSGFTNFWKSTMMYMLKYKSNTNKIATNTETVTVKTKRKANRKRYTVYINKSTYTVKSPISKKKVNWKPESWGVRGHIRKLKNGKEIFVRPYTKGKGKRNPKDYKL</sequence>
<dbReference type="RefSeq" id="WP_375518295.1">
    <property type="nucleotide sequence ID" value="NZ_JBHIRY010000001.1"/>
</dbReference>